<name>A0ABP8H6B5_9BURK</name>
<evidence type="ECO:0008006" key="3">
    <source>
        <dbReference type="Google" id="ProtNLM"/>
    </source>
</evidence>
<reference evidence="2" key="1">
    <citation type="journal article" date="2019" name="Int. J. Syst. Evol. Microbiol.">
        <title>The Global Catalogue of Microorganisms (GCM) 10K type strain sequencing project: providing services to taxonomists for standard genome sequencing and annotation.</title>
        <authorList>
            <consortium name="The Broad Institute Genomics Platform"/>
            <consortium name="The Broad Institute Genome Sequencing Center for Infectious Disease"/>
            <person name="Wu L."/>
            <person name="Ma J."/>
        </authorList>
    </citation>
    <scope>NUCLEOTIDE SEQUENCE [LARGE SCALE GENOMIC DNA]</scope>
    <source>
        <strain evidence="2">JCM 17666</strain>
    </source>
</reference>
<dbReference type="Pfam" id="PF13318">
    <property type="entry name" value="AtzG-like"/>
    <property type="match status" value="1"/>
</dbReference>
<protein>
    <recommendedName>
        <fullName evidence="3">DUF4089 domain-containing protein</fullName>
    </recommendedName>
</protein>
<organism evidence="1 2">
    <name type="scientific">Pigmentiphaga soli</name>
    <dbReference type="NCBI Taxonomy" id="1007095"/>
    <lineage>
        <taxon>Bacteria</taxon>
        <taxon>Pseudomonadati</taxon>
        <taxon>Pseudomonadota</taxon>
        <taxon>Betaproteobacteria</taxon>
        <taxon>Burkholderiales</taxon>
        <taxon>Alcaligenaceae</taxon>
        <taxon>Pigmentiphaga</taxon>
    </lineage>
</organism>
<accession>A0ABP8H6B5</accession>
<evidence type="ECO:0000313" key="2">
    <source>
        <dbReference type="Proteomes" id="UP001501671"/>
    </source>
</evidence>
<evidence type="ECO:0000313" key="1">
    <source>
        <dbReference type="EMBL" id="GAA4334977.1"/>
    </source>
</evidence>
<comment type="caution">
    <text evidence="1">The sequence shown here is derived from an EMBL/GenBank/DDBJ whole genome shotgun (WGS) entry which is preliminary data.</text>
</comment>
<dbReference type="InterPro" id="IPR025148">
    <property type="entry name" value="AtzG-like"/>
</dbReference>
<proteinExistence type="predicted"/>
<dbReference type="Proteomes" id="UP001501671">
    <property type="component" value="Unassembled WGS sequence"/>
</dbReference>
<sequence length="152" mass="15704">MLFSLEPPRMVGGRGGPISSWVPIRSPASCVPAAAPRTMPGTAPRGAHHGDANGAAAGLLQCHPPNGTVSAFPSAGIQVCARLAHFREFLAMNESDLAPYVKTALALQGFGDLPAGAVDDITVQFARIHAIAAAFAELELPPELESAAVFRP</sequence>
<gene>
    <name evidence="1" type="ORF">GCM10023144_27780</name>
</gene>
<dbReference type="EMBL" id="BAABFO010000012">
    <property type="protein sequence ID" value="GAA4334977.1"/>
    <property type="molecule type" value="Genomic_DNA"/>
</dbReference>
<keyword evidence="2" id="KW-1185">Reference proteome</keyword>